<dbReference type="InterPro" id="IPR001845">
    <property type="entry name" value="HTH_ArsR_DNA-bd_dom"/>
</dbReference>
<dbReference type="InterPro" id="IPR036390">
    <property type="entry name" value="WH_DNA-bd_sf"/>
</dbReference>
<evidence type="ECO:0000313" key="5">
    <source>
        <dbReference type="EMBL" id="MBB6029270.1"/>
    </source>
</evidence>
<keyword evidence="1" id="KW-0805">Transcription regulation</keyword>
<dbReference type="RefSeq" id="WP_246104077.1">
    <property type="nucleotide sequence ID" value="NZ_JACHEZ010000002.1"/>
</dbReference>
<evidence type="ECO:0000256" key="2">
    <source>
        <dbReference type="ARBA" id="ARBA00023125"/>
    </source>
</evidence>
<proteinExistence type="predicted"/>
<dbReference type="SUPFAM" id="SSF46785">
    <property type="entry name" value="Winged helix' DNA-binding domain"/>
    <property type="match status" value="1"/>
</dbReference>
<keyword evidence="3" id="KW-0804">Transcription</keyword>
<sequence>MDISINVDTTNIDTMARAFKALADPTRLRVLEVLSRGEHCVCEIQAHLDPLPQNLLSHHLRVLKEAGLVLAEKRGRWVHYRLNEPRLEALRQSVPRLDPNKQVECACRGAVETK</sequence>
<evidence type="ECO:0000256" key="1">
    <source>
        <dbReference type="ARBA" id="ARBA00023015"/>
    </source>
</evidence>
<dbReference type="EMBL" id="JACHEZ010000002">
    <property type="protein sequence ID" value="MBB6029270.1"/>
    <property type="molecule type" value="Genomic_DNA"/>
</dbReference>
<dbReference type="InterPro" id="IPR051081">
    <property type="entry name" value="HTH_MetalResp_TranReg"/>
</dbReference>
<gene>
    <name evidence="5" type="ORF">HNQ05_000635</name>
</gene>
<dbReference type="PANTHER" id="PTHR33154:SF18">
    <property type="entry name" value="ARSENICAL RESISTANCE OPERON REPRESSOR"/>
    <property type="match status" value="1"/>
</dbReference>
<name>A0ABR6NZU9_9DEIN</name>
<dbReference type="PRINTS" id="PR00778">
    <property type="entry name" value="HTHARSR"/>
</dbReference>
<reference evidence="5 6" key="1">
    <citation type="submission" date="2020-08" db="EMBL/GenBank/DDBJ databases">
        <title>Genomic Encyclopedia of Type Strains, Phase IV (KMG-IV): sequencing the most valuable type-strain genomes for metagenomic binning, comparative biology and taxonomic classification.</title>
        <authorList>
            <person name="Goeker M."/>
        </authorList>
    </citation>
    <scope>NUCLEOTIDE SEQUENCE [LARGE SCALE GENOMIC DNA]</scope>
    <source>
        <strain evidence="5 6">DSM 15757</strain>
    </source>
</reference>
<dbReference type="Pfam" id="PF01022">
    <property type="entry name" value="HTH_5"/>
    <property type="match status" value="1"/>
</dbReference>
<keyword evidence="6" id="KW-1185">Reference proteome</keyword>
<evidence type="ECO:0000256" key="3">
    <source>
        <dbReference type="ARBA" id="ARBA00023163"/>
    </source>
</evidence>
<evidence type="ECO:0000313" key="6">
    <source>
        <dbReference type="Proteomes" id="UP000587579"/>
    </source>
</evidence>
<dbReference type="Proteomes" id="UP000587579">
    <property type="component" value="Unassembled WGS sequence"/>
</dbReference>
<dbReference type="CDD" id="cd00090">
    <property type="entry name" value="HTH_ARSR"/>
    <property type="match status" value="1"/>
</dbReference>
<protein>
    <submittedName>
        <fullName evidence="5">ArsR family transcriptional regulator</fullName>
    </submittedName>
</protein>
<keyword evidence="2" id="KW-0238">DNA-binding</keyword>
<evidence type="ECO:0000259" key="4">
    <source>
        <dbReference type="PROSITE" id="PS50987"/>
    </source>
</evidence>
<dbReference type="InterPro" id="IPR011991">
    <property type="entry name" value="ArsR-like_HTH"/>
</dbReference>
<dbReference type="Gene3D" id="1.10.10.10">
    <property type="entry name" value="Winged helix-like DNA-binding domain superfamily/Winged helix DNA-binding domain"/>
    <property type="match status" value="1"/>
</dbReference>
<organism evidence="5 6">
    <name type="scientific">Oceanithermus desulfurans</name>
    <dbReference type="NCBI Taxonomy" id="227924"/>
    <lineage>
        <taxon>Bacteria</taxon>
        <taxon>Thermotogati</taxon>
        <taxon>Deinococcota</taxon>
        <taxon>Deinococci</taxon>
        <taxon>Thermales</taxon>
        <taxon>Thermaceae</taxon>
        <taxon>Oceanithermus</taxon>
    </lineage>
</organism>
<comment type="caution">
    <text evidence="5">The sequence shown here is derived from an EMBL/GenBank/DDBJ whole genome shotgun (WGS) entry which is preliminary data.</text>
</comment>
<dbReference type="PROSITE" id="PS50987">
    <property type="entry name" value="HTH_ARSR_2"/>
    <property type="match status" value="1"/>
</dbReference>
<dbReference type="NCBIfam" id="NF033788">
    <property type="entry name" value="HTH_metalloreg"/>
    <property type="match status" value="1"/>
</dbReference>
<dbReference type="InterPro" id="IPR036388">
    <property type="entry name" value="WH-like_DNA-bd_sf"/>
</dbReference>
<dbReference type="SMART" id="SM00418">
    <property type="entry name" value="HTH_ARSR"/>
    <property type="match status" value="1"/>
</dbReference>
<feature type="domain" description="HTH arsR-type" evidence="4">
    <location>
        <begin position="7"/>
        <end position="102"/>
    </location>
</feature>
<dbReference type="PANTHER" id="PTHR33154">
    <property type="entry name" value="TRANSCRIPTIONAL REGULATOR, ARSR FAMILY"/>
    <property type="match status" value="1"/>
</dbReference>
<accession>A0ABR6NZU9</accession>